<dbReference type="OMA" id="LAIRMNP"/>
<dbReference type="Proteomes" id="UP000316621">
    <property type="component" value="Chromosome 5"/>
</dbReference>
<keyword evidence="5" id="KW-1185">Reference proteome</keyword>
<dbReference type="GO" id="GO:0016597">
    <property type="term" value="F:amino acid binding"/>
    <property type="evidence" value="ECO:0007669"/>
    <property type="project" value="UniProtKB-UniRule"/>
</dbReference>
<dbReference type="InterPro" id="IPR002912">
    <property type="entry name" value="ACT_dom"/>
</dbReference>
<proteinExistence type="predicted"/>
<accession>A0A4Y7JKL8</accession>
<dbReference type="STRING" id="3469.A0A4Y7JKL8"/>
<evidence type="ECO:0000313" key="5">
    <source>
        <dbReference type="Proteomes" id="UP000316621"/>
    </source>
</evidence>
<name>A0A4Y7JKL8_PAPSO</name>
<keyword evidence="1 2" id="KW-0677">Repeat</keyword>
<evidence type="ECO:0000256" key="2">
    <source>
        <dbReference type="RuleBase" id="RU369043"/>
    </source>
</evidence>
<dbReference type="InterPro" id="IPR040217">
    <property type="entry name" value="ACR1-12"/>
</dbReference>
<dbReference type="PANTHER" id="PTHR31096:SF15">
    <property type="entry name" value="ACT DOMAIN-CONTAINING PROTEIN ACR"/>
    <property type="match status" value="1"/>
</dbReference>
<organism evidence="4 5">
    <name type="scientific">Papaver somniferum</name>
    <name type="common">Opium poppy</name>
    <dbReference type="NCBI Taxonomy" id="3469"/>
    <lineage>
        <taxon>Eukaryota</taxon>
        <taxon>Viridiplantae</taxon>
        <taxon>Streptophyta</taxon>
        <taxon>Embryophyta</taxon>
        <taxon>Tracheophyta</taxon>
        <taxon>Spermatophyta</taxon>
        <taxon>Magnoliopsida</taxon>
        <taxon>Ranunculales</taxon>
        <taxon>Papaveraceae</taxon>
        <taxon>Papaveroideae</taxon>
        <taxon>Papaver</taxon>
    </lineage>
</organism>
<dbReference type="Gene3D" id="3.30.70.260">
    <property type="match status" value="2"/>
</dbReference>
<gene>
    <name evidence="4" type="ORF">C5167_022332</name>
</gene>
<feature type="domain" description="ACT" evidence="3">
    <location>
        <begin position="127"/>
        <end position="205"/>
    </location>
</feature>
<dbReference type="CDD" id="cd04897">
    <property type="entry name" value="ACT_ACR_3"/>
    <property type="match status" value="1"/>
</dbReference>
<evidence type="ECO:0000313" key="4">
    <source>
        <dbReference type="EMBL" id="RZC60580.1"/>
    </source>
</evidence>
<dbReference type="PROSITE" id="PS51671">
    <property type="entry name" value="ACT"/>
    <property type="match status" value="3"/>
</dbReference>
<evidence type="ECO:0000256" key="1">
    <source>
        <dbReference type="ARBA" id="ARBA00022737"/>
    </source>
</evidence>
<dbReference type="Pfam" id="PF01842">
    <property type="entry name" value="ACT"/>
    <property type="match status" value="3"/>
</dbReference>
<dbReference type="CDD" id="cd04925">
    <property type="entry name" value="ACT_ACR_2"/>
    <property type="match status" value="1"/>
</dbReference>
<evidence type="ECO:0000259" key="3">
    <source>
        <dbReference type="PROSITE" id="PS51671"/>
    </source>
</evidence>
<dbReference type="SUPFAM" id="SSF55021">
    <property type="entry name" value="ACT-like"/>
    <property type="match status" value="3"/>
</dbReference>
<feature type="domain" description="ACT" evidence="3">
    <location>
        <begin position="38"/>
        <end position="117"/>
    </location>
</feature>
<protein>
    <recommendedName>
        <fullName evidence="2">ACT domain-containing protein ACR</fullName>
    </recommendedName>
    <alternativeName>
        <fullName evidence="2">Protein ACT DOMAIN REPEATS</fullName>
    </alternativeName>
</protein>
<dbReference type="Gramene" id="RZC60580">
    <property type="protein sequence ID" value="RZC60580"/>
    <property type="gene ID" value="C5167_022332"/>
</dbReference>
<dbReference type="InterPro" id="IPR045865">
    <property type="entry name" value="ACT-like_dom_sf"/>
</dbReference>
<feature type="domain" description="ACT" evidence="3">
    <location>
        <begin position="339"/>
        <end position="418"/>
    </location>
</feature>
<dbReference type="EMBL" id="CM010719">
    <property type="protein sequence ID" value="RZC60580.1"/>
    <property type="molecule type" value="Genomic_DNA"/>
</dbReference>
<reference evidence="4 5" key="1">
    <citation type="journal article" date="2018" name="Science">
        <title>The opium poppy genome and morphinan production.</title>
        <authorList>
            <person name="Guo L."/>
            <person name="Winzer T."/>
            <person name="Yang X."/>
            <person name="Li Y."/>
            <person name="Ning Z."/>
            <person name="He Z."/>
            <person name="Teodor R."/>
            <person name="Lu Y."/>
            <person name="Bowser T.A."/>
            <person name="Graham I.A."/>
            <person name="Ye K."/>
        </authorList>
    </citation>
    <scope>NUCLEOTIDE SEQUENCE [LARGE SCALE GENOMIC DNA]</scope>
    <source>
        <strain evidence="5">cv. HN1</strain>
        <tissue evidence="4">Leaves</tissue>
    </source>
</reference>
<dbReference type="PANTHER" id="PTHR31096">
    <property type="entry name" value="ACT DOMAIN-CONTAINING PROTEIN ACR4-RELATED"/>
    <property type="match status" value="1"/>
</dbReference>
<dbReference type="AlphaFoldDB" id="A0A4Y7JKL8"/>
<comment type="function">
    <text evidence="2">Binds amino acids.</text>
</comment>
<sequence length="435" mass="48904">MDYWAPSLDIDDEFEKLAIRMNPPRVTVDNTSSRNTTLIKVDSANKHGSLLEVVQALTDLNLTIKRAYISSDGEWFMDVFHVTDQDGNKLSDGEVSDRIQQSLGSRVLSLWTLRRSVGVQAAAEHTTIELTGKDRPGLLSEIFAVLTDLRCNVVASEVWTHNSRMASVVYITDEVTGGPIDDPDRLTKIKLLLRYVLKGIKDKQSAKTAVSVGDTHTGRRLHQMMYADRDYDRDSIDEDIASDENKPLVTVANCSDKDYTVVNLRCPDRPKLLFDTVCTLTDMQYVVFHATIMAEEPEAYQEFYIRHIDGCTISSEAERQRVIHCLEAAVQRRTSEGIRLELCGEDRVGLLSDVTRIFRENGLSVSRAEVTTRGSQAVNMFYVTDASGNVVNSETIEAVRCEIGQSIIRVKEDRLSKSPPQEQGRFSLGNLFWSR</sequence>